<comment type="caution">
    <text evidence="9">The sequence shown here is derived from an EMBL/GenBank/DDBJ whole genome shotgun (WGS) entry which is preliminary data.</text>
</comment>
<evidence type="ECO:0000313" key="10">
    <source>
        <dbReference type="Proteomes" id="UP001205185"/>
    </source>
</evidence>
<proteinExistence type="inferred from homology"/>
<feature type="domain" description="ABC3 transporter permease C-terminal" evidence="8">
    <location>
        <begin position="238"/>
        <end position="358"/>
    </location>
</feature>
<feature type="transmembrane region" description="Helical" evidence="7">
    <location>
        <begin position="232"/>
        <end position="258"/>
    </location>
</feature>
<feature type="transmembrane region" description="Helical" evidence="7">
    <location>
        <begin position="411"/>
        <end position="431"/>
    </location>
</feature>
<evidence type="ECO:0000259" key="8">
    <source>
        <dbReference type="Pfam" id="PF02687"/>
    </source>
</evidence>
<organism evidence="9 10">
    <name type="scientific">Actinokineospora diospyrosa</name>
    <dbReference type="NCBI Taxonomy" id="103728"/>
    <lineage>
        <taxon>Bacteria</taxon>
        <taxon>Bacillati</taxon>
        <taxon>Actinomycetota</taxon>
        <taxon>Actinomycetes</taxon>
        <taxon>Pseudonocardiales</taxon>
        <taxon>Pseudonocardiaceae</taxon>
        <taxon>Actinokineospora</taxon>
    </lineage>
</organism>
<dbReference type="InterPro" id="IPR050250">
    <property type="entry name" value="Macrolide_Exporter_MacB"/>
</dbReference>
<evidence type="ECO:0000313" key="9">
    <source>
        <dbReference type="EMBL" id="MCP2269528.1"/>
    </source>
</evidence>
<dbReference type="Proteomes" id="UP001205185">
    <property type="component" value="Unassembled WGS sequence"/>
</dbReference>
<dbReference type="PANTHER" id="PTHR30572:SF4">
    <property type="entry name" value="ABC TRANSPORTER PERMEASE YTRF"/>
    <property type="match status" value="1"/>
</dbReference>
<evidence type="ECO:0000256" key="3">
    <source>
        <dbReference type="ARBA" id="ARBA00022692"/>
    </source>
</evidence>
<keyword evidence="4 7" id="KW-1133">Transmembrane helix</keyword>
<keyword evidence="10" id="KW-1185">Reference proteome</keyword>
<dbReference type="EMBL" id="JAMTCO010000005">
    <property type="protein sequence ID" value="MCP2269528.1"/>
    <property type="molecule type" value="Genomic_DNA"/>
</dbReference>
<keyword evidence="3 7" id="KW-0812">Transmembrane</keyword>
<feature type="transmembrane region" description="Helical" evidence="7">
    <location>
        <begin position="460"/>
        <end position="480"/>
    </location>
</feature>
<dbReference type="Pfam" id="PF02687">
    <property type="entry name" value="FtsX"/>
    <property type="match status" value="2"/>
</dbReference>
<dbReference type="PROSITE" id="PS51257">
    <property type="entry name" value="PROKAR_LIPOPROTEIN"/>
    <property type="match status" value="1"/>
</dbReference>
<feature type="transmembrane region" description="Helical" evidence="7">
    <location>
        <begin position="724"/>
        <end position="748"/>
    </location>
</feature>
<evidence type="ECO:0000256" key="4">
    <source>
        <dbReference type="ARBA" id="ARBA00022989"/>
    </source>
</evidence>
<dbReference type="PANTHER" id="PTHR30572">
    <property type="entry name" value="MEMBRANE COMPONENT OF TRANSPORTER-RELATED"/>
    <property type="match status" value="1"/>
</dbReference>
<gene>
    <name evidence="9" type="ORF">LV75_002017</name>
</gene>
<evidence type="ECO:0000256" key="6">
    <source>
        <dbReference type="ARBA" id="ARBA00038076"/>
    </source>
</evidence>
<protein>
    <submittedName>
        <fullName evidence="9">ABC transport system permease protein</fullName>
    </submittedName>
</protein>
<dbReference type="InterPro" id="IPR003838">
    <property type="entry name" value="ABC3_permease_C"/>
</dbReference>
<evidence type="ECO:0000256" key="7">
    <source>
        <dbReference type="SAM" id="Phobius"/>
    </source>
</evidence>
<sequence length="806" mass="83452">MLALALRTLRFRKGGFLGTFIALFFGAALILACAGLMETGIRTAIPPERLAHADLQVVAPHKFELSRDDPDEDGGKHHTDTALLPERVRLAPTVVDQVKTVRGVQSAVADFSFPVAIDGVPATGHGSASVGKTTQRGQVWLPAQAGEKVTVSYRGKSREFVVAGTSNVPLFAEQDVAELAGRSTVDTVSVVASPGTDIEALATALGRYGQVLTGDDRGLVEHPDAEAKGDGLIALAGVIGGLATMTALFVVASTLGLSVRQRSRELALLRAVGTTPGQLRWMVLAEALLVGVVATALGCLPGRWIGEWLFGVLVDKGVVAEGVVFHQGWIPLVIAVGAGLLTTVGAALIAARRAARTRPTEALTDSALDTRWLSVPRAILALLATGGGIALAIVTVAVMEGPVAASTAGPSVMLWAIALALISPGITRVLVAVLRWPLRAVTGVAGELGLLNARARTVRLAAAVTPIMLATGIATANIYLQTTQDEVAREAYAATLRADTIVTSTTGGLPLDLADRLRTTPGITAATNLSSTHVFVIAPFNDGQDDDGFPTHAVSGDIAATTAVTVTAGSIDNLTGTSIAVPESMGYRVGNHITLRLGDGADVDVTVTATFVGVTGFETVLMPAALVLPHTSEDLPQQILVRGDPAAVAAAVATVPGAMVGDRATVTAAFNEGQEVGLWVNYTLVGMIMAYTVISVVNTLVMATAARRREFGLQRLTGSSRGQVLRMMATEGVMVALVGLILGTLVSAGTLVPFSLVVSDSIFPMGPAWIYLTILGVMTALTLASTLIPTWRATKTRPVDAAALPD</sequence>
<evidence type="ECO:0000256" key="5">
    <source>
        <dbReference type="ARBA" id="ARBA00023136"/>
    </source>
</evidence>
<accession>A0ABT1IA58</accession>
<feature type="transmembrane region" description="Helical" evidence="7">
    <location>
        <begin position="329"/>
        <end position="351"/>
    </location>
</feature>
<feature type="transmembrane region" description="Helical" evidence="7">
    <location>
        <begin position="679"/>
        <end position="703"/>
    </location>
</feature>
<keyword evidence="5 7" id="KW-0472">Membrane</keyword>
<name>A0ABT1IA58_9PSEU</name>
<keyword evidence="2" id="KW-1003">Cell membrane</keyword>
<comment type="similarity">
    <text evidence="6">Belongs to the ABC-4 integral membrane protein family.</text>
</comment>
<feature type="domain" description="ABC3 transporter permease C-terminal" evidence="8">
    <location>
        <begin position="684"/>
        <end position="797"/>
    </location>
</feature>
<comment type="subcellular location">
    <subcellularLocation>
        <location evidence="1">Cell membrane</location>
        <topology evidence="1">Multi-pass membrane protein</topology>
    </subcellularLocation>
</comment>
<reference evidence="9 10" key="1">
    <citation type="submission" date="2022-06" db="EMBL/GenBank/DDBJ databases">
        <title>Genomic Encyclopedia of Archaeal and Bacterial Type Strains, Phase II (KMG-II): from individual species to whole genera.</title>
        <authorList>
            <person name="Goeker M."/>
        </authorList>
    </citation>
    <scope>NUCLEOTIDE SEQUENCE [LARGE SCALE GENOMIC DNA]</scope>
    <source>
        <strain evidence="9 10">DSM 44255</strain>
    </source>
</reference>
<feature type="transmembrane region" description="Helical" evidence="7">
    <location>
        <begin position="279"/>
        <end position="305"/>
    </location>
</feature>
<feature type="transmembrane region" description="Helical" evidence="7">
    <location>
        <begin position="378"/>
        <end position="399"/>
    </location>
</feature>
<feature type="transmembrane region" description="Helical" evidence="7">
    <location>
        <begin position="16"/>
        <end position="37"/>
    </location>
</feature>
<evidence type="ECO:0000256" key="2">
    <source>
        <dbReference type="ARBA" id="ARBA00022475"/>
    </source>
</evidence>
<feature type="transmembrane region" description="Helical" evidence="7">
    <location>
        <begin position="768"/>
        <end position="788"/>
    </location>
</feature>
<evidence type="ECO:0000256" key="1">
    <source>
        <dbReference type="ARBA" id="ARBA00004651"/>
    </source>
</evidence>